<dbReference type="Pfam" id="PF00005">
    <property type="entry name" value="ABC_tran"/>
    <property type="match status" value="1"/>
</dbReference>
<keyword evidence="1" id="KW-0813">Transport</keyword>
<dbReference type="PANTHER" id="PTHR24220:SF86">
    <property type="entry name" value="ABC TRANSPORTER ABCH.1"/>
    <property type="match status" value="1"/>
</dbReference>
<dbReference type="GO" id="GO:0016887">
    <property type="term" value="F:ATP hydrolysis activity"/>
    <property type="evidence" value="ECO:0007669"/>
    <property type="project" value="InterPro"/>
</dbReference>
<evidence type="ECO:0000259" key="4">
    <source>
        <dbReference type="PROSITE" id="PS50893"/>
    </source>
</evidence>
<feature type="domain" description="ABC transporter" evidence="4">
    <location>
        <begin position="8"/>
        <end position="232"/>
    </location>
</feature>
<dbReference type="InterPro" id="IPR017911">
    <property type="entry name" value="MacB-like_ATP-bd"/>
</dbReference>
<dbReference type="EMBL" id="CP002048">
    <property type="protein sequence ID" value="ADI00892.1"/>
    <property type="molecule type" value="Genomic_DNA"/>
</dbReference>
<dbReference type="Proteomes" id="UP000000378">
    <property type="component" value="Chromosome"/>
</dbReference>
<proteinExistence type="predicted"/>
<dbReference type="RefSeq" id="WP_013174296.1">
    <property type="nucleotide sequence ID" value="NC_014220.1"/>
</dbReference>
<dbReference type="InterPro" id="IPR017871">
    <property type="entry name" value="ABC_transporter-like_CS"/>
</dbReference>
<dbReference type="PANTHER" id="PTHR24220">
    <property type="entry name" value="IMPORT ATP-BINDING PROTEIN"/>
    <property type="match status" value="1"/>
</dbReference>
<dbReference type="SUPFAM" id="SSF52540">
    <property type="entry name" value="P-loop containing nucleoside triphosphate hydrolases"/>
    <property type="match status" value="1"/>
</dbReference>
<keyword evidence="2" id="KW-0547">Nucleotide-binding</keyword>
<reference evidence="5 6" key="2">
    <citation type="journal article" date="2010" name="Stand. Genomic Sci.">
        <title>Complete genome sequence of Syntrophothermus lipocalidus type strain (TGB-C1).</title>
        <authorList>
            <person name="Djao O.D."/>
            <person name="Zhang X."/>
            <person name="Lucas S."/>
            <person name="Lapidus A."/>
            <person name="Del Rio T.G."/>
            <person name="Nolan M."/>
            <person name="Tice H."/>
            <person name="Cheng J.F."/>
            <person name="Han C."/>
            <person name="Tapia R."/>
            <person name="Goodwin L."/>
            <person name="Pitluck S."/>
            <person name="Liolios K."/>
            <person name="Ivanova N."/>
            <person name="Mavromatis K."/>
            <person name="Mikhailova N."/>
            <person name="Ovchinnikova G."/>
            <person name="Pati A."/>
            <person name="Brambilla E."/>
            <person name="Chen A."/>
            <person name="Palaniappan K."/>
            <person name="Land M."/>
            <person name="Hauser L."/>
            <person name="Chang Y.J."/>
            <person name="Jeffries C.D."/>
            <person name="Rohde M."/>
            <person name="Sikorski J."/>
            <person name="Spring S."/>
            <person name="Goker M."/>
            <person name="Detter J.C."/>
            <person name="Woyke T."/>
            <person name="Bristow J."/>
            <person name="Eisen J.A."/>
            <person name="Markowitz V."/>
            <person name="Hugenholtz P."/>
            <person name="Kyrpides N.C."/>
            <person name="Klenk H.P."/>
        </authorList>
    </citation>
    <scope>NUCLEOTIDE SEQUENCE [LARGE SCALE GENOMIC DNA]</scope>
    <source>
        <strain evidence="6">DSM 12680 / TGB-C1</strain>
    </source>
</reference>
<evidence type="ECO:0000256" key="3">
    <source>
        <dbReference type="ARBA" id="ARBA00022840"/>
    </source>
</evidence>
<dbReference type="FunFam" id="3.40.50.300:FF:000032">
    <property type="entry name" value="Export ABC transporter ATP-binding protein"/>
    <property type="match status" value="1"/>
</dbReference>
<organism evidence="5 6">
    <name type="scientific">Syntrophothermus lipocalidus (strain DSM 12680 / TGB-C1)</name>
    <dbReference type="NCBI Taxonomy" id="643648"/>
    <lineage>
        <taxon>Bacteria</taxon>
        <taxon>Bacillati</taxon>
        <taxon>Bacillota</taxon>
        <taxon>Clostridia</taxon>
        <taxon>Eubacteriales</taxon>
        <taxon>Syntrophomonadaceae</taxon>
        <taxon>Syntrophothermus</taxon>
    </lineage>
</organism>
<accession>D7CIM7</accession>
<evidence type="ECO:0000313" key="5">
    <source>
        <dbReference type="EMBL" id="ADI00892.1"/>
    </source>
</evidence>
<name>D7CIM7_SYNLT</name>
<evidence type="ECO:0000256" key="2">
    <source>
        <dbReference type="ARBA" id="ARBA00022741"/>
    </source>
</evidence>
<dbReference type="eggNOG" id="COG1136">
    <property type="taxonomic scope" value="Bacteria"/>
</dbReference>
<dbReference type="InterPro" id="IPR003439">
    <property type="entry name" value="ABC_transporter-like_ATP-bd"/>
</dbReference>
<reference evidence="6" key="1">
    <citation type="journal article" date="2010" name="Stand. Genomic Sci.">
        <title>Complete genome sequence of Syntrophothermus lipocalidus type strain (TGB-C1T).</title>
        <authorList>
            <consortium name="US DOE Joint Genome Institute (JGI-PGF)"/>
            <person name="Djao O."/>
            <person name="Zhang X."/>
            <person name="Lucas S."/>
            <person name="Lapidus A."/>
            <person name="Glavina Del Rio T."/>
            <person name="Nolan M."/>
            <person name="Tice H."/>
            <person name="Cheng J."/>
            <person name="Han C."/>
            <person name="Tapia R."/>
            <person name="Goodwin L."/>
            <person name="Pitluck S."/>
            <person name="Liolios K."/>
            <person name="Ivanova N."/>
            <person name="Mavromatis K."/>
            <person name="Mikhailova N."/>
            <person name="Ovchinnikova G."/>
            <person name="Pati A."/>
            <person name="Brambilla E."/>
            <person name="Chen A."/>
            <person name="Palaniappan K."/>
            <person name="Land M."/>
            <person name="Hauser L."/>
            <person name="Chang Y."/>
            <person name="Jeffries C."/>
            <person name="Rohde M."/>
            <person name="Sikorski J."/>
            <person name="Spring S."/>
            <person name="Goker M."/>
            <person name="Detter J."/>
            <person name="Woyke T."/>
            <person name="Bristow J."/>
            <person name="Eisen J."/>
            <person name="Markowitz V."/>
            <person name="Hugenholtz P."/>
            <person name="Kyrpides N."/>
            <person name="Klenk H."/>
        </authorList>
    </citation>
    <scope>NUCLEOTIDE SEQUENCE [LARGE SCALE GENOMIC DNA]</scope>
    <source>
        <strain evidence="6">DSM 12680 / TGB-C1</strain>
    </source>
</reference>
<dbReference type="PROSITE" id="PS00211">
    <property type="entry name" value="ABC_TRANSPORTER_1"/>
    <property type="match status" value="1"/>
</dbReference>
<dbReference type="GO" id="GO:0022857">
    <property type="term" value="F:transmembrane transporter activity"/>
    <property type="evidence" value="ECO:0007669"/>
    <property type="project" value="UniProtKB-ARBA"/>
</dbReference>
<dbReference type="HOGENOM" id="CLU_000604_1_22_9"/>
<dbReference type="SMART" id="SM00382">
    <property type="entry name" value="AAA"/>
    <property type="match status" value="1"/>
</dbReference>
<protein>
    <submittedName>
        <fullName evidence="5">ABC transporter related protein</fullName>
    </submittedName>
</protein>
<dbReference type="GO" id="GO:0098796">
    <property type="term" value="C:membrane protein complex"/>
    <property type="evidence" value="ECO:0007669"/>
    <property type="project" value="UniProtKB-ARBA"/>
</dbReference>
<dbReference type="PROSITE" id="PS50893">
    <property type="entry name" value="ABC_TRANSPORTER_2"/>
    <property type="match status" value="1"/>
</dbReference>
<dbReference type="InterPro" id="IPR003593">
    <property type="entry name" value="AAA+_ATPase"/>
</dbReference>
<keyword evidence="6" id="KW-1185">Reference proteome</keyword>
<dbReference type="GO" id="GO:0005524">
    <property type="term" value="F:ATP binding"/>
    <property type="evidence" value="ECO:0007669"/>
    <property type="project" value="UniProtKB-KW"/>
</dbReference>
<keyword evidence="3" id="KW-0067">ATP-binding</keyword>
<dbReference type="GO" id="GO:0005886">
    <property type="term" value="C:plasma membrane"/>
    <property type="evidence" value="ECO:0007669"/>
    <property type="project" value="TreeGrafter"/>
</dbReference>
<evidence type="ECO:0000256" key="1">
    <source>
        <dbReference type="ARBA" id="ARBA00022448"/>
    </source>
</evidence>
<dbReference type="AlphaFoldDB" id="D7CIM7"/>
<evidence type="ECO:0000313" key="6">
    <source>
        <dbReference type="Proteomes" id="UP000000378"/>
    </source>
</evidence>
<sequence>MTQSAPLIQCRGLTKVYPLSGVEVMALRGIDLDIDRGEMVAIMGPSGSGKSTLLNILGGMDRQTSGTYILEGVEVNQLDDRELSILRNKRLGVVFQRYNLLARSTALENVKLPLYYAGHDSATAEKIAMEMLDTLGISELASHRPNQMSGGQQQRVAIARALVNQPAVLLADEPTGALDSVTSEEIMRLFQEVNRMHGVTVVVITHEANIAQFCDRQVSMRDGLIVCDSKYM</sequence>
<dbReference type="STRING" id="643648.Slip_0092"/>
<dbReference type="Gene3D" id="3.40.50.300">
    <property type="entry name" value="P-loop containing nucleotide triphosphate hydrolases"/>
    <property type="match status" value="1"/>
</dbReference>
<dbReference type="InterPro" id="IPR015854">
    <property type="entry name" value="ABC_transpr_LolD-like"/>
</dbReference>
<dbReference type="KEGG" id="slp:Slip_0092"/>
<gene>
    <name evidence="5" type="ordered locus">Slip_0092</name>
</gene>
<dbReference type="CDD" id="cd03255">
    <property type="entry name" value="ABC_MJ0796_LolCDE_FtsE"/>
    <property type="match status" value="1"/>
</dbReference>
<dbReference type="InterPro" id="IPR027417">
    <property type="entry name" value="P-loop_NTPase"/>
</dbReference>